<accession>A0ABQ6CJX1</accession>
<gene>
    <name evidence="1" type="ORF">GCM10007874_36740</name>
</gene>
<organism evidence="1 2">
    <name type="scientific">Labrys miyagiensis</name>
    <dbReference type="NCBI Taxonomy" id="346912"/>
    <lineage>
        <taxon>Bacteria</taxon>
        <taxon>Pseudomonadati</taxon>
        <taxon>Pseudomonadota</taxon>
        <taxon>Alphaproteobacteria</taxon>
        <taxon>Hyphomicrobiales</taxon>
        <taxon>Xanthobacteraceae</taxon>
        <taxon>Labrys</taxon>
    </lineage>
</organism>
<dbReference type="EMBL" id="BSPC01000032">
    <property type="protein sequence ID" value="GLS20657.1"/>
    <property type="molecule type" value="Genomic_DNA"/>
</dbReference>
<evidence type="ECO:0000313" key="1">
    <source>
        <dbReference type="EMBL" id="GLS20657.1"/>
    </source>
</evidence>
<sequence>MPAISGSKRLILGREHDEALRAGVLAVLRGHKAQTRASSWDIGGCQEVSTLRFTIEGQEVTLTSGTNAGLALEGPAALVDRIRMEVGASLSLDMMPDSRQP</sequence>
<dbReference type="RefSeq" id="WP_284313739.1">
    <property type="nucleotide sequence ID" value="NZ_BSPC01000032.1"/>
</dbReference>
<evidence type="ECO:0008006" key="3">
    <source>
        <dbReference type="Google" id="ProtNLM"/>
    </source>
</evidence>
<reference evidence="2" key="1">
    <citation type="journal article" date="2019" name="Int. J. Syst. Evol. Microbiol.">
        <title>The Global Catalogue of Microorganisms (GCM) 10K type strain sequencing project: providing services to taxonomists for standard genome sequencing and annotation.</title>
        <authorList>
            <consortium name="The Broad Institute Genomics Platform"/>
            <consortium name="The Broad Institute Genome Sequencing Center for Infectious Disease"/>
            <person name="Wu L."/>
            <person name="Ma J."/>
        </authorList>
    </citation>
    <scope>NUCLEOTIDE SEQUENCE [LARGE SCALE GENOMIC DNA]</scope>
    <source>
        <strain evidence="2">NBRC 101365</strain>
    </source>
</reference>
<protein>
    <recommendedName>
        <fullName evidence="3">Polyhydroxyalkanoic acid system protein</fullName>
    </recommendedName>
</protein>
<proteinExistence type="predicted"/>
<evidence type="ECO:0000313" key="2">
    <source>
        <dbReference type="Proteomes" id="UP001156882"/>
    </source>
</evidence>
<dbReference type="Proteomes" id="UP001156882">
    <property type="component" value="Unassembled WGS sequence"/>
</dbReference>
<name>A0ABQ6CJX1_9HYPH</name>
<keyword evidence="2" id="KW-1185">Reference proteome</keyword>
<comment type="caution">
    <text evidence="1">The sequence shown here is derived from an EMBL/GenBank/DDBJ whole genome shotgun (WGS) entry which is preliminary data.</text>
</comment>